<organism evidence="1 2">
    <name type="scientific">Rhizobium anhuiense</name>
    <dbReference type="NCBI Taxonomy" id="1184720"/>
    <lineage>
        <taxon>Bacteria</taxon>
        <taxon>Pseudomonadati</taxon>
        <taxon>Pseudomonadota</taxon>
        <taxon>Alphaproteobacteria</taxon>
        <taxon>Hyphomicrobiales</taxon>
        <taxon>Rhizobiaceae</taxon>
        <taxon>Rhizobium/Agrobacterium group</taxon>
        <taxon>Rhizobium</taxon>
    </lineage>
</organism>
<protein>
    <recommendedName>
        <fullName evidence="3">TniQ protein</fullName>
    </recommendedName>
</protein>
<reference evidence="1 2" key="1">
    <citation type="submission" date="2017-09" db="EMBL/GenBank/DDBJ databases">
        <title>Comparative genomics of rhizobia isolated from Phaseolus vulgaris in China.</title>
        <authorList>
            <person name="Tong W."/>
        </authorList>
    </citation>
    <scope>NUCLEOTIDE SEQUENCE [LARGE SCALE GENOMIC DNA]</scope>
    <source>
        <strain evidence="1 2">Y27</strain>
    </source>
</reference>
<proteinExistence type="predicted"/>
<accession>A0ABX4J008</accession>
<gene>
    <name evidence="1" type="ORF">CO662_32800</name>
</gene>
<dbReference type="EMBL" id="NWSL01000036">
    <property type="protein sequence ID" value="PDS47821.1"/>
    <property type="molecule type" value="Genomic_DNA"/>
</dbReference>
<evidence type="ECO:0000313" key="2">
    <source>
        <dbReference type="Proteomes" id="UP000219972"/>
    </source>
</evidence>
<sequence length="618" mass="69164">MAYPCIKPVEPLTQFISRVAASRGVSLFHYRRHMDIRARYSRREKLYERFSGMSGISEDVLRRHDLVKVGGNVQIFDMTFDLRDVWAKSARVCASCLRDDRLNESGRHEARPHQRFSWMLRVLGRCHKHGSGLVQIGTDYDRFSYGDFSRAVVSGSGTLDALLRDEGDNSCIQASDVYFHQRIEDAATLSQDAARVPGGAGPSGDMLEDLPLPAALLLTEIVGGMKLLGDRYRRRRLGEEVRQAAVVAGFEVTSRGYDGLRDFLKEQDAVHWTNARRGHFKNLYGPLQEFLRTRLEDDDYRDVVSFIAEHAMSAHPLGPEDGFLGSALRRRYHSIRTAEVRHHIHRTTLRGILSTAGVLPPGSDAKADGRVLIDANRLEELVTQWRDRLPTEKAKSALRISGPALRSITRKGLLLKTSTDSETDSKISAASYAQLMELLDELPRGSPAPRMKRLSYVARMVGRSYAEIVSLVVDGVVANAVIDASQSEAFRLDQIFLDAYEVKRAFGTADPPGVTFERAERMLGTTTQTVRRIVEVGLIETFETENPVNRRKQRYFSPEAIDQFKKDYVTLRNFALGRGNIARVKAALTALGITPVLKEKGVATIYKASEIPSDLAVK</sequence>
<keyword evidence="2" id="KW-1185">Reference proteome</keyword>
<evidence type="ECO:0008006" key="3">
    <source>
        <dbReference type="Google" id="ProtNLM"/>
    </source>
</evidence>
<evidence type="ECO:0000313" key="1">
    <source>
        <dbReference type="EMBL" id="PDS47821.1"/>
    </source>
</evidence>
<dbReference type="RefSeq" id="WP_097545183.1">
    <property type="nucleotide sequence ID" value="NZ_NWSK01000031.1"/>
</dbReference>
<name>A0ABX4J008_9HYPH</name>
<comment type="caution">
    <text evidence="1">The sequence shown here is derived from an EMBL/GenBank/DDBJ whole genome shotgun (WGS) entry which is preliminary data.</text>
</comment>
<dbReference type="Proteomes" id="UP000219972">
    <property type="component" value="Unassembled WGS sequence"/>
</dbReference>